<dbReference type="CDD" id="cd00165">
    <property type="entry name" value="S4"/>
    <property type="match status" value="1"/>
</dbReference>
<dbReference type="FunFam" id="3.10.290.10:FF:000001">
    <property type="entry name" value="30S ribosomal protein S4"/>
    <property type="match status" value="1"/>
</dbReference>
<dbReference type="InterPro" id="IPR001912">
    <property type="entry name" value="Ribosomal_uS4_N"/>
</dbReference>
<dbReference type="GO" id="GO:0019843">
    <property type="term" value="F:rRNA binding"/>
    <property type="evidence" value="ECO:0007669"/>
    <property type="project" value="UniProtKB-UniRule"/>
</dbReference>
<accession>A0A7X0H9P0</accession>
<keyword evidence="4 7" id="KW-0689">Ribosomal protein</keyword>
<dbReference type="SMART" id="SM01390">
    <property type="entry name" value="Ribosomal_S4"/>
    <property type="match status" value="1"/>
</dbReference>
<evidence type="ECO:0000256" key="6">
    <source>
        <dbReference type="ARBA" id="ARBA00035254"/>
    </source>
</evidence>
<evidence type="ECO:0000313" key="11">
    <source>
        <dbReference type="Proteomes" id="UP000541810"/>
    </source>
</evidence>
<reference evidence="10 11" key="1">
    <citation type="submission" date="2020-08" db="EMBL/GenBank/DDBJ databases">
        <title>Genomic Encyclopedia of Type Strains, Phase IV (KMG-IV): sequencing the most valuable type-strain genomes for metagenomic binning, comparative biology and taxonomic classification.</title>
        <authorList>
            <person name="Goeker M."/>
        </authorList>
    </citation>
    <scope>NUCLEOTIDE SEQUENCE [LARGE SCALE GENOMIC DNA]</scope>
    <source>
        <strain evidence="10 11">DSM 103725</strain>
    </source>
</reference>
<gene>
    <name evidence="7" type="primary">rpsD</name>
    <name evidence="10" type="ORF">HNQ40_003483</name>
</gene>
<dbReference type="EMBL" id="JACHGY010000001">
    <property type="protein sequence ID" value="MBB6431677.1"/>
    <property type="molecule type" value="Genomic_DNA"/>
</dbReference>
<evidence type="ECO:0000256" key="1">
    <source>
        <dbReference type="ARBA" id="ARBA00007465"/>
    </source>
</evidence>
<comment type="function">
    <text evidence="7">With S5 and S12 plays an important role in translational accuracy.</text>
</comment>
<dbReference type="InterPro" id="IPR005709">
    <property type="entry name" value="Ribosomal_uS4_bac-type"/>
</dbReference>
<dbReference type="GO" id="GO:0003735">
    <property type="term" value="F:structural constituent of ribosome"/>
    <property type="evidence" value="ECO:0007669"/>
    <property type="project" value="InterPro"/>
</dbReference>
<keyword evidence="3 7" id="KW-0694">RNA-binding</keyword>
<protein>
    <recommendedName>
        <fullName evidence="6 7">Small ribosomal subunit protein uS4</fullName>
    </recommendedName>
</protein>
<dbReference type="RefSeq" id="WP_184679128.1">
    <property type="nucleotide sequence ID" value="NZ_JACHGY010000001.1"/>
</dbReference>
<evidence type="ECO:0000259" key="8">
    <source>
        <dbReference type="SMART" id="SM00363"/>
    </source>
</evidence>
<dbReference type="HAMAP" id="MF_01306_B">
    <property type="entry name" value="Ribosomal_uS4_B"/>
    <property type="match status" value="1"/>
</dbReference>
<evidence type="ECO:0000256" key="2">
    <source>
        <dbReference type="ARBA" id="ARBA00022730"/>
    </source>
</evidence>
<proteinExistence type="inferred from homology"/>
<keyword evidence="2 7" id="KW-0699">rRNA-binding</keyword>
<keyword evidence="11" id="KW-1185">Reference proteome</keyword>
<feature type="domain" description="RNA-binding S4" evidence="8">
    <location>
        <begin position="92"/>
        <end position="154"/>
    </location>
</feature>
<dbReference type="InterPro" id="IPR022801">
    <property type="entry name" value="Ribosomal_uS4"/>
</dbReference>
<dbReference type="Gene3D" id="1.10.1050.10">
    <property type="entry name" value="Ribosomal Protein S4 Delta 41, Chain A, domain 1"/>
    <property type="match status" value="1"/>
</dbReference>
<name>A0A7X0H9P0_9BACT</name>
<dbReference type="NCBIfam" id="TIGR01017">
    <property type="entry name" value="rpsD_bact"/>
    <property type="match status" value="1"/>
</dbReference>
<evidence type="ECO:0000256" key="5">
    <source>
        <dbReference type="ARBA" id="ARBA00023274"/>
    </source>
</evidence>
<feature type="domain" description="Small ribosomal subunit protein uS4 N-terminal" evidence="9">
    <location>
        <begin position="3"/>
        <end position="91"/>
    </location>
</feature>
<dbReference type="Gene3D" id="3.10.290.10">
    <property type="entry name" value="RNA-binding S4 domain"/>
    <property type="match status" value="1"/>
</dbReference>
<sequence length="199" mass="22785">MANYTGPKVKLSRRVGVPIADIPKHTTKRQLNPPGMHGFRGRRLRDYGIRLNEKQKLRFHYNVLEKQFRRYMAEAGRTQGNTGTVLLRLLEQRLDNVIRRLGWARTIWAARQIVSHGHVLVNGKKCNIASLQVKVGDTITLKEGIQKLVRENMESLPGHEVPEWLTFDPSTLEAKVAAVPTADQVPFDVNLNLIIEFYR</sequence>
<dbReference type="GO" id="GO:0042274">
    <property type="term" value="P:ribosomal small subunit biogenesis"/>
    <property type="evidence" value="ECO:0007669"/>
    <property type="project" value="TreeGrafter"/>
</dbReference>
<dbReference type="PANTHER" id="PTHR11831:SF4">
    <property type="entry name" value="SMALL RIBOSOMAL SUBUNIT PROTEIN US4M"/>
    <property type="match status" value="1"/>
</dbReference>
<dbReference type="NCBIfam" id="NF003717">
    <property type="entry name" value="PRK05327.1"/>
    <property type="match status" value="1"/>
</dbReference>
<evidence type="ECO:0000256" key="7">
    <source>
        <dbReference type="HAMAP-Rule" id="MF_01306"/>
    </source>
</evidence>
<dbReference type="SUPFAM" id="SSF55174">
    <property type="entry name" value="Alpha-L RNA-binding motif"/>
    <property type="match status" value="1"/>
</dbReference>
<dbReference type="PANTHER" id="PTHR11831">
    <property type="entry name" value="30S 40S RIBOSOMAL PROTEIN"/>
    <property type="match status" value="1"/>
</dbReference>
<comment type="similarity">
    <text evidence="1 7">Belongs to the universal ribosomal protein uS4 family.</text>
</comment>
<dbReference type="Pfam" id="PF00163">
    <property type="entry name" value="Ribosomal_S4"/>
    <property type="match status" value="1"/>
</dbReference>
<dbReference type="Pfam" id="PF01479">
    <property type="entry name" value="S4"/>
    <property type="match status" value="1"/>
</dbReference>
<dbReference type="GO" id="GO:0006412">
    <property type="term" value="P:translation"/>
    <property type="evidence" value="ECO:0007669"/>
    <property type="project" value="UniProtKB-UniRule"/>
</dbReference>
<comment type="function">
    <text evidence="7">One of the primary rRNA binding proteins, it binds directly to 16S rRNA where it nucleates assembly of the body of the 30S subunit.</text>
</comment>
<evidence type="ECO:0000313" key="10">
    <source>
        <dbReference type="EMBL" id="MBB6431677.1"/>
    </source>
</evidence>
<comment type="caution">
    <text evidence="10">The sequence shown here is derived from an EMBL/GenBank/DDBJ whole genome shotgun (WGS) entry which is preliminary data.</text>
</comment>
<dbReference type="GO" id="GO:0015935">
    <property type="term" value="C:small ribosomal subunit"/>
    <property type="evidence" value="ECO:0007669"/>
    <property type="project" value="InterPro"/>
</dbReference>
<dbReference type="PROSITE" id="PS50889">
    <property type="entry name" value="S4"/>
    <property type="match status" value="1"/>
</dbReference>
<keyword evidence="5 7" id="KW-0687">Ribonucleoprotein</keyword>
<organism evidence="10 11">
    <name type="scientific">Algisphaera agarilytica</name>
    <dbReference type="NCBI Taxonomy" id="1385975"/>
    <lineage>
        <taxon>Bacteria</taxon>
        <taxon>Pseudomonadati</taxon>
        <taxon>Planctomycetota</taxon>
        <taxon>Phycisphaerae</taxon>
        <taxon>Phycisphaerales</taxon>
        <taxon>Phycisphaeraceae</taxon>
        <taxon>Algisphaera</taxon>
    </lineage>
</organism>
<comment type="subunit">
    <text evidence="7">Part of the 30S ribosomal subunit. Contacts protein S5. The interaction surface between S4 and S5 is involved in control of translational fidelity.</text>
</comment>
<dbReference type="InterPro" id="IPR002942">
    <property type="entry name" value="S4_RNA-bd"/>
</dbReference>
<dbReference type="Proteomes" id="UP000541810">
    <property type="component" value="Unassembled WGS sequence"/>
</dbReference>
<evidence type="ECO:0000259" key="9">
    <source>
        <dbReference type="SMART" id="SM01390"/>
    </source>
</evidence>
<evidence type="ECO:0000256" key="4">
    <source>
        <dbReference type="ARBA" id="ARBA00022980"/>
    </source>
</evidence>
<evidence type="ECO:0000256" key="3">
    <source>
        <dbReference type="ARBA" id="ARBA00022884"/>
    </source>
</evidence>
<dbReference type="SMART" id="SM00363">
    <property type="entry name" value="S4"/>
    <property type="match status" value="1"/>
</dbReference>
<dbReference type="AlphaFoldDB" id="A0A7X0H9P0"/>
<dbReference type="InterPro" id="IPR036986">
    <property type="entry name" value="S4_RNA-bd_sf"/>
</dbReference>